<comment type="caution">
    <text evidence="7">The sequence shown here is derived from an EMBL/GenBank/DDBJ whole genome shotgun (WGS) entry which is preliminary data.</text>
</comment>
<feature type="binding site" evidence="5">
    <location>
        <position position="270"/>
    </location>
    <ligand>
        <name>Mn(2+)</name>
        <dbReference type="ChEBI" id="CHEBI:29035"/>
        <label>1</label>
    </ligand>
</feature>
<evidence type="ECO:0000256" key="3">
    <source>
        <dbReference type="ARBA" id="ARBA00022808"/>
    </source>
</evidence>
<feature type="binding site" evidence="5">
    <location>
        <position position="180"/>
    </location>
    <ligand>
        <name>Mn(2+)</name>
        <dbReference type="ChEBI" id="CHEBI:29035"/>
        <label>1</label>
    </ligand>
</feature>
<sequence length="343" mass="38459">MHKLVQFNINDLDTLLKKRPNESKFGEHIQLLSETTNIYDSLRTLDVEYVIFGIPEDVGVFANYGNRGAAKAWSATLKVLLNIQSNTYTNASKVLILGHLDFSKEMTKIEGLESSDKNIAKARKLTEKIDRHVTDLVHQIVSAGKKPIVIGGGHNNAYGNLKGTSLAFKKAINVVNFDAHSDFRKEEGRHSGNGFSYAYAEGFLKNYFIFGLHENYTSDHIFKTLDKFKALKYNTFEALTIRKDKKFKAELERAAKHVADKRFGIEIDCDAIKYIPSSAMTPSGFSVKKARAFVTYFGAQPNAAYLHICEAAPTPDTEVIVGKLITYLITDFMRANQNIDEAK</sequence>
<keyword evidence="1 5" id="KW-0479">Metal-binding</keyword>
<proteinExistence type="inferred from homology"/>
<organism evidence="7 8">
    <name type="scientific">Gelidibacter algens</name>
    <dbReference type="NCBI Taxonomy" id="49280"/>
    <lineage>
        <taxon>Bacteria</taxon>
        <taxon>Pseudomonadati</taxon>
        <taxon>Bacteroidota</taxon>
        <taxon>Flavobacteriia</taxon>
        <taxon>Flavobacteriales</taxon>
        <taxon>Flavobacteriaceae</taxon>
        <taxon>Gelidibacter</taxon>
    </lineage>
</organism>
<dbReference type="OrthoDB" id="9788689at2"/>
<dbReference type="Proteomes" id="UP000248987">
    <property type="component" value="Unassembled WGS sequence"/>
</dbReference>
<dbReference type="GO" id="GO:0006547">
    <property type="term" value="P:L-histidine metabolic process"/>
    <property type="evidence" value="ECO:0007669"/>
    <property type="project" value="UniProtKB-KW"/>
</dbReference>
<dbReference type="RefSeq" id="WP_066435602.1">
    <property type="nucleotide sequence ID" value="NZ_LZRN01000028.1"/>
</dbReference>
<dbReference type="GO" id="GO:0033389">
    <property type="term" value="P:putrescine biosynthetic process from arginine, via agmatine"/>
    <property type="evidence" value="ECO:0007669"/>
    <property type="project" value="TreeGrafter"/>
</dbReference>
<dbReference type="CDD" id="cd09988">
    <property type="entry name" value="Formimidoylglutamase"/>
    <property type="match status" value="1"/>
</dbReference>
<dbReference type="PANTHER" id="PTHR11358:SF35">
    <property type="entry name" value="FORMIMIDOYLGLUTAMASE"/>
    <property type="match status" value="1"/>
</dbReference>
<evidence type="ECO:0000256" key="4">
    <source>
        <dbReference type="ARBA" id="ARBA00023211"/>
    </source>
</evidence>
<comment type="cofactor">
    <cofactor evidence="5">
        <name>Mn(2+)</name>
        <dbReference type="ChEBI" id="CHEBI:29035"/>
    </cofactor>
    <text evidence="5">Binds 2 manganese ions per subunit.</text>
</comment>
<keyword evidence="8" id="KW-1185">Reference proteome</keyword>
<dbReference type="SUPFAM" id="SSF52768">
    <property type="entry name" value="Arginase/deacetylase"/>
    <property type="match status" value="1"/>
</dbReference>
<dbReference type="InterPro" id="IPR006035">
    <property type="entry name" value="Ureohydrolase"/>
</dbReference>
<dbReference type="GO" id="GO:0008783">
    <property type="term" value="F:agmatinase activity"/>
    <property type="evidence" value="ECO:0007669"/>
    <property type="project" value="TreeGrafter"/>
</dbReference>
<gene>
    <name evidence="7" type="ORF">LX77_00101</name>
</gene>
<feature type="binding site" evidence="5">
    <location>
        <position position="182"/>
    </location>
    <ligand>
        <name>Mn(2+)</name>
        <dbReference type="ChEBI" id="CHEBI:29035"/>
        <label>1</label>
    </ligand>
</feature>
<evidence type="ECO:0000256" key="6">
    <source>
        <dbReference type="PROSITE-ProRule" id="PRU00742"/>
    </source>
</evidence>
<keyword evidence="3" id="KW-0369">Histidine metabolism</keyword>
<name>A0A1A7R261_9FLAO</name>
<evidence type="ECO:0000256" key="5">
    <source>
        <dbReference type="PIRSR" id="PIRSR036979-1"/>
    </source>
</evidence>
<evidence type="ECO:0000256" key="1">
    <source>
        <dbReference type="ARBA" id="ARBA00022723"/>
    </source>
</evidence>
<protein>
    <submittedName>
        <fullName evidence="7">Formiminoglutamase</fullName>
    </submittedName>
</protein>
<evidence type="ECO:0000313" key="8">
    <source>
        <dbReference type="Proteomes" id="UP000248987"/>
    </source>
</evidence>
<comment type="similarity">
    <text evidence="6">Belongs to the arginase family.</text>
</comment>
<dbReference type="AlphaFoldDB" id="A0A1A7R261"/>
<dbReference type="InterPro" id="IPR023696">
    <property type="entry name" value="Ureohydrolase_dom_sf"/>
</dbReference>
<dbReference type="EMBL" id="QLLQ01000001">
    <property type="protein sequence ID" value="RAJ27529.1"/>
    <property type="molecule type" value="Genomic_DNA"/>
</dbReference>
<evidence type="ECO:0000313" key="7">
    <source>
        <dbReference type="EMBL" id="RAJ27529.1"/>
    </source>
</evidence>
<dbReference type="PROSITE" id="PS51409">
    <property type="entry name" value="ARGINASE_2"/>
    <property type="match status" value="1"/>
</dbReference>
<accession>A0A1A7R261</accession>
<feature type="binding site" evidence="5">
    <location>
        <position position="178"/>
    </location>
    <ligand>
        <name>Mn(2+)</name>
        <dbReference type="ChEBI" id="CHEBI:29035"/>
        <label>1</label>
    </ligand>
</feature>
<dbReference type="PANTHER" id="PTHR11358">
    <property type="entry name" value="ARGINASE/AGMATINASE"/>
    <property type="match status" value="1"/>
</dbReference>
<feature type="binding site" evidence="5">
    <location>
        <position position="268"/>
    </location>
    <ligand>
        <name>Mn(2+)</name>
        <dbReference type="ChEBI" id="CHEBI:29035"/>
        <label>1</label>
    </ligand>
</feature>
<keyword evidence="2" id="KW-0378">Hydrolase</keyword>
<reference evidence="7 8" key="1">
    <citation type="submission" date="2018-06" db="EMBL/GenBank/DDBJ databases">
        <title>Genomic Encyclopedia of Archaeal and Bacterial Type Strains, Phase II (KMG-II): from individual species to whole genera.</title>
        <authorList>
            <person name="Goeker M."/>
        </authorList>
    </citation>
    <scope>NUCLEOTIDE SEQUENCE [LARGE SCALE GENOMIC DNA]</scope>
    <source>
        <strain evidence="7 8">DSM 12408</strain>
    </source>
</reference>
<dbReference type="PIRSF" id="PIRSF036979">
    <property type="entry name" value="Arginase"/>
    <property type="match status" value="1"/>
</dbReference>
<keyword evidence="4 5" id="KW-0464">Manganese</keyword>
<evidence type="ECO:0000256" key="2">
    <source>
        <dbReference type="ARBA" id="ARBA00022801"/>
    </source>
</evidence>
<dbReference type="STRING" id="49280.A9996_12795"/>
<dbReference type="GO" id="GO:0046872">
    <property type="term" value="F:metal ion binding"/>
    <property type="evidence" value="ECO:0007669"/>
    <property type="project" value="UniProtKB-KW"/>
</dbReference>
<feature type="binding site" evidence="5">
    <location>
        <position position="154"/>
    </location>
    <ligand>
        <name>Mn(2+)</name>
        <dbReference type="ChEBI" id="CHEBI:29035"/>
        <label>1</label>
    </ligand>
</feature>
<dbReference type="Gene3D" id="3.40.800.10">
    <property type="entry name" value="Ureohydrolase domain"/>
    <property type="match status" value="1"/>
</dbReference>
<dbReference type="Pfam" id="PF00491">
    <property type="entry name" value="Arginase"/>
    <property type="match status" value="1"/>
</dbReference>